<evidence type="ECO:0000313" key="1">
    <source>
        <dbReference type="EMBL" id="KAL0102723.1"/>
    </source>
</evidence>
<organism evidence="1 2">
    <name type="scientific">Cardiocondyla obscurior</name>
    <dbReference type="NCBI Taxonomy" id="286306"/>
    <lineage>
        <taxon>Eukaryota</taxon>
        <taxon>Metazoa</taxon>
        <taxon>Ecdysozoa</taxon>
        <taxon>Arthropoda</taxon>
        <taxon>Hexapoda</taxon>
        <taxon>Insecta</taxon>
        <taxon>Pterygota</taxon>
        <taxon>Neoptera</taxon>
        <taxon>Endopterygota</taxon>
        <taxon>Hymenoptera</taxon>
        <taxon>Apocrita</taxon>
        <taxon>Aculeata</taxon>
        <taxon>Formicoidea</taxon>
        <taxon>Formicidae</taxon>
        <taxon>Myrmicinae</taxon>
        <taxon>Cardiocondyla</taxon>
    </lineage>
</organism>
<gene>
    <name evidence="1" type="ORF">PUN28_018196</name>
</gene>
<proteinExistence type="predicted"/>
<evidence type="ECO:0000313" key="2">
    <source>
        <dbReference type="Proteomes" id="UP001430953"/>
    </source>
</evidence>
<dbReference type="AlphaFoldDB" id="A0AAW2EHA2"/>
<sequence>MCAYERHHGLLSMFFTLPLRMGNLQKRKRKKKKKKRNSALIFMARNKSWSQTLKLEKYNITQFILLYMLKQMALIDSSARASATPSA</sequence>
<dbReference type="Proteomes" id="UP001430953">
    <property type="component" value="Unassembled WGS sequence"/>
</dbReference>
<dbReference type="EMBL" id="JADYXP020000022">
    <property type="protein sequence ID" value="KAL0102723.1"/>
    <property type="molecule type" value="Genomic_DNA"/>
</dbReference>
<reference evidence="1 2" key="1">
    <citation type="submission" date="2023-03" db="EMBL/GenBank/DDBJ databases">
        <title>High recombination rates correlate with genetic variation in Cardiocondyla obscurior ants.</title>
        <authorList>
            <person name="Errbii M."/>
        </authorList>
    </citation>
    <scope>NUCLEOTIDE SEQUENCE [LARGE SCALE GENOMIC DNA]</scope>
    <source>
        <strain evidence="1">Alpha-2009</strain>
        <tissue evidence="1">Whole body</tissue>
    </source>
</reference>
<protein>
    <submittedName>
        <fullName evidence="1">Uncharacterized protein</fullName>
    </submittedName>
</protein>
<accession>A0AAW2EHA2</accession>
<keyword evidence="2" id="KW-1185">Reference proteome</keyword>
<comment type="caution">
    <text evidence="1">The sequence shown here is derived from an EMBL/GenBank/DDBJ whole genome shotgun (WGS) entry which is preliminary data.</text>
</comment>
<name>A0AAW2EHA2_9HYME</name>